<reference evidence="1" key="1">
    <citation type="submission" date="2023-04" db="EMBL/GenBank/DDBJ databases">
        <title>Ambrosiozyma monospora NBRC 10751.</title>
        <authorList>
            <person name="Ichikawa N."/>
            <person name="Sato H."/>
            <person name="Tonouchi N."/>
        </authorList>
    </citation>
    <scope>NUCLEOTIDE SEQUENCE</scope>
    <source>
        <strain evidence="1">NBRC 10751</strain>
    </source>
</reference>
<proteinExistence type="predicted"/>
<evidence type="ECO:0000313" key="1">
    <source>
        <dbReference type="EMBL" id="GME98980.1"/>
    </source>
</evidence>
<sequence>MNIVNSITDSHIVNGSIGIVIGFTSLTVWSVFNNLPEYAQIQAERLLALACELSVQPKDSKNSQLIDQFFAVNKNNPHIHSFKKMIQFAQSSKDDLLPVVKFTVNTPERYKFVQIEPHTFAHESNDKLVRKQLPIILSWALSIHKSQGQTLSRVKVDLTRVFERGQIYVALSRCVDSNNLEIVNFDERKVKVHEDVVKFYHQLTTL</sequence>
<organism evidence="1 2">
    <name type="scientific">Ambrosiozyma monospora</name>
    <name type="common">Yeast</name>
    <name type="synonym">Endomycopsis monosporus</name>
    <dbReference type="NCBI Taxonomy" id="43982"/>
    <lineage>
        <taxon>Eukaryota</taxon>
        <taxon>Fungi</taxon>
        <taxon>Dikarya</taxon>
        <taxon>Ascomycota</taxon>
        <taxon>Saccharomycotina</taxon>
        <taxon>Pichiomycetes</taxon>
        <taxon>Pichiales</taxon>
        <taxon>Pichiaceae</taxon>
        <taxon>Ambrosiozyma</taxon>
    </lineage>
</organism>
<evidence type="ECO:0000313" key="2">
    <source>
        <dbReference type="Proteomes" id="UP001165064"/>
    </source>
</evidence>
<comment type="caution">
    <text evidence="1">The sequence shown here is derived from an EMBL/GenBank/DDBJ whole genome shotgun (WGS) entry which is preliminary data.</text>
</comment>
<gene>
    <name evidence="1" type="ORF">Amon02_001058500</name>
</gene>
<dbReference type="EMBL" id="BSXS01010814">
    <property type="protein sequence ID" value="GME98980.1"/>
    <property type="molecule type" value="Genomic_DNA"/>
</dbReference>
<dbReference type="Proteomes" id="UP001165064">
    <property type="component" value="Unassembled WGS sequence"/>
</dbReference>
<protein>
    <submittedName>
        <fullName evidence="1">Unnamed protein product</fullName>
    </submittedName>
</protein>
<accession>A0ACB5U121</accession>
<keyword evidence="2" id="KW-1185">Reference proteome</keyword>
<name>A0ACB5U121_AMBMO</name>